<dbReference type="OrthoDB" id="10017101at2759"/>
<organism evidence="4 5">
    <name type="scientific">Lachnellula cervina</name>
    <dbReference type="NCBI Taxonomy" id="1316786"/>
    <lineage>
        <taxon>Eukaryota</taxon>
        <taxon>Fungi</taxon>
        <taxon>Dikarya</taxon>
        <taxon>Ascomycota</taxon>
        <taxon>Pezizomycotina</taxon>
        <taxon>Leotiomycetes</taxon>
        <taxon>Helotiales</taxon>
        <taxon>Lachnaceae</taxon>
        <taxon>Lachnellula</taxon>
    </lineage>
</organism>
<comment type="caution">
    <text evidence="4">The sequence shown here is derived from an EMBL/GenBank/DDBJ whole genome shotgun (WGS) entry which is preliminary data.</text>
</comment>
<dbReference type="Gene3D" id="3.40.50.150">
    <property type="entry name" value="Vaccinia Virus protein VP39"/>
    <property type="match status" value="1"/>
</dbReference>
<dbReference type="PANTHER" id="PTHR44068">
    <property type="entry name" value="ZGC:194242"/>
    <property type="match status" value="1"/>
</dbReference>
<dbReference type="GO" id="GO:0005783">
    <property type="term" value="C:endoplasmic reticulum"/>
    <property type="evidence" value="ECO:0007669"/>
    <property type="project" value="TreeGrafter"/>
</dbReference>
<dbReference type="PANTHER" id="PTHR44068:SF1">
    <property type="entry name" value="HYPOTHETICAL LOC100005854"/>
    <property type="match status" value="1"/>
</dbReference>
<dbReference type="SUPFAM" id="SSF53335">
    <property type="entry name" value="S-adenosyl-L-methionine-dependent methyltransferases"/>
    <property type="match status" value="1"/>
</dbReference>
<name>A0A7D8UM43_9HELO</name>
<dbReference type="InterPro" id="IPR029063">
    <property type="entry name" value="SAM-dependent_MTases_sf"/>
</dbReference>
<dbReference type="InterPro" id="IPR050447">
    <property type="entry name" value="Erg6_SMT_methyltransf"/>
</dbReference>
<protein>
    <submittedName>
        <fullName evidence="4">Putative methyltransferase C1B3.06c</fullName>
    </submittedName>
</protein>
<evidence type="ECO:0000256" key="2">
    <source>
        <dbReference type="ARBA" id="ARBA00038188"/>
    </source>
</evidence>
<keyword evidence="5" id="KW-1185">Reference proteome</keyword>
<reference evidence="4 5" key="1">
    <citation type="submission" date="2018-05" db="EMBL/GenBank/DDBJ databases">
        <title>Whole genome sequencing for identification of molecular markers to develop diagnostic detection tools for the regulated plant pathogen Lachnellula willkommii.</title>
        <authorList>
            <person name="Giroux E."/>
            <person name="Bilodeau G."/>
        </authorList>
    </citation>
    <scope>NUCLEOTIDE SEQUENCE [LARGE SCALE GENOMIC DNA]</scope>
    <source>
        <strain evidence="4 5">CBS 625.97</strain>
    </source>
</reference>
<dbReference type="GO" id="GO:0016126">
    <property type="term" value="P:sterol biosynthetic process"/>
    <property type="evidence" value="ECO:0007669"/>
    <property type="project" value="TreeGrafter"/>
</dbReference>
<keyword evidence="4" id="KW-0489">Methyltransferase</keyword>
<dbReference type="GO" id="GO:0032259">
    <property type="term" value="P:methylation"/>
    <property type="evidence" value="ECO:0007669"/>
    <property type="project" value="UniProtKB-KW"/>
</dbReference>
<dbReference type="Proteomes" id="UP000481288">
    <property type="component" value="Unassembled WGS sequence"/>
</dbReference>
<accession>A0A7D8UM43</accession>
<keyword evidence="1 4" id="KW-0808">Transferase</keyword>
<dbReference type="GO" id="GO:0003838">
    <property type="term" value="F:sterol 24-C-methyltransferase activity"/>
    <property type="evidence" value="ECO:0007669"/>
    <property type="project" value="TreeGrafter"/>
</dbReference>
<dbReference type="CDD" id="cd02440">
    <property type="entry name" value="AdoMet_MTases"/>
    <property type="match status" value="1"/>
</dbReference>
<dbReference type="Pfam" id="PF13847">
    <property type="entry name" value="Methyltransf_31"/>
    <property type="match status" value="1"/>
</dbReference>
<evidence type="ECO:0000259" key="3">
    <source>
        <dbReference type="Pfam" id="PF13847"/>
    </source>
</evidence>
<gene>
    <name evidence="4" type="ORF">LCER1_G008794</name>
</gene>
<evidence type="ECO:0000256" key="1">
    <source>
        <dbReference type="ARBA" id="ARBA00022679"/>
    </source>
</evidence>
<dbReference type="AlphaFoldDB" id="A0A7D8UM43"/>
<dbReference type="InterPro" id="IPR025714">
    <property type="entry name" value="Methyltranfer_dom"/>
</dbReference>
<proteinExistence type="inferred from homology"/>
<comment type="similarity">
    <text evidence="2">Belongs to the class I-like SAM-binding methyltransferase superfamily. Erg6/SMT family.</text>
</comment>
<feature type="domain" description="Methyltransferase" evidence="3">
    <location>
        <begin position="41"/>
        <end position="150"/>
    </location>
</feature>
<evidence type="ECO:0000313" key="5">
    <source>
        <dbReference type="Proteomes" id="UP000481288"/>
    </source>
</evidence>
<sequence length="274" mass="29902">MAQDSQEAAVVRPVADILEQRNAGNSSGYILPKLHSMKEQNPNLALLDIGCGPGTISSTLAKIIPDGHVTGIDKSPDIIPRARDLAEESGVKNIEFQQGDAYKLPFADGAFDITICHQMLTYLKAPWDALSEMIRVTKVGGIIAAREGDLTSECVWPELPGLVKFHKLAGDLIKGGGGTDKGGRQLLSWALKAGVKREMITVSHSTWSYSTPKEKQIWSVALIERVQGSQLRGLGLKLGLTTGDLDEIVRHWTEWAERDDASIAMMHGEIIIRR</sequence>
<evidence type="ECO:0000313" key="4">
    <source>
        <dbReference type="EMBL" id="TVY50829.1"/>
    </source>
</evidence>
<dbReference type="EMBL" id="QGMG01000991">
    <property type="protein sequence ID" value="TVY50829.1"/>
    <property type="molecule type" value="Genomic_DNA"/>
</dbReference>